<name>A0A1H4BVE1_9BACT</name>
<keyword evidence="3" id="KW-1185">Reference proteome</keyword>
<dbReference type="EMBL" id="FNRI01000004">
    <property type="protein sequence ID" value="SEA52060.1"/>
    <property type="molecule type" value="Genomic_DNA"/>
</dbReference>
<evidence type="ECO:0000313" key="2">
    <source>
        <dbReference type="EMBL" id="SEA52060.1"/>
    </source>
</evidence>
<reference evidence="2 3" key="1">
    <citation type="submission" date="2016-10" db="EMBL/GenBank/DDBJ databases">
        <authorList>
            <person name="de Groot N.N."/>
        </authorList>
    </citation>
    <scope>NUCLEOTIDE SEQUENCE [LARGE SCALE GENOMIC DNA]</scope>
    <source>
        <strain evidence="2 3">DSM 25383</strain>
    </source>
</reference>
<sequence length="373" mass="39465">MKMKTVFVASLAAMALAACSKDADSGAPAPAAKTNFAVSLPGNLETYAVEDPQAAGQITPYYDNVTVYLVDAGENAVGYAWTDAEIKARQKRFEQIVEPTLVGVIVNSGDVMLPTGAISLADLNVVMQTLAVADQNKPIKTLAAEDAKGNAAGDYLPIQQVILMGQQTTFTDETSDDGHTLKKAAVELESLAARFEVGTVKPGTGLDALTVEAVYINNFHNNYGGSATTSYTEASWPSTYAPSWATDAYNAAVTSTDGTKVYAYQVFASNLIPHIVYKVSGTVSAGYKLADGTGDADNPTPFTGKFITVKGFKENGVTLRSIAPHKIYKMGLDGSGIEITPDKITDKPEKNKIDLVVAITVADWTTANVIPEI</sequence>
<dbReference type="AlphaFoldDB" id="A0A1H4BVE1"/>
<gene>
    <name evidence="2" type="ORF">SAMN05444145_10457</name>
</gene>
<keyword evidence="1" id="KW-0732">Signal</keyword>
<evidence type="ECO:0008006" key="4">
    <source>
        <dbReference type="Google" id="ProtNLM"/>
    </source>
</evidence>
<feature type="signal peptide" evidence="1">
    <location>
        <begin position="1"/>
        <end position="17"/>
    </location>
</feature>
<protein>
    <recommendedName>
        <fullName evidence="4">Major fimbrial subunit protein type IV, Fimbrillin, C-terminal</fullName>
    </recommendedName>
</protein>
<dbReference type="Proteomes" id="UP000183253">
    <property type="component" value="Unassembled WGS sequence"/>
</dbReference>
<feature type="chain" id="PRO_5010241885" description="Major fimbrial subunit protein type IV, Fimbrillin, C-terminal" evidence="1">
    <location>
        <begin position="18"/>
        <end position="373"/>
    </location>
</feature>
<dbReference type="OrthoDB" id="1007559at2"/>
<proteinExistence type="predicted"/>
<dbReference type="PROSITE" id="PS51257">
    <property type="entry name" value="PROKAR_LIPOPROTEIN"/>
    <property type="match status" value="1"/>
</dbReference>
<accession>A0A1H4BVE1</accession>
<organism evidence="2 3">
    <name type="scientific">Alistipes timonensis JC136</name>
    <dbReference type="NCBI Taxonomy" id="1033731"/>
    <lineage>
        <taxon>Bacteria</taxon>
        <taxon>Pseudomonadati</taxon>
        <taxon>Bacteroidota</taxon>
        <taxon>Bacteroidia</taxon>
        <taxon>Bacteroidales</taxon>
        <taxon>Rikenellaceae</taxon>
        <taxon>Alistipes</taxon>
    </lineage>
</organism>
<evidence type="ECO:0000313" key="3">
    <source>
        <dbReference type="Proteomes" id="UP000183253"/>
    </source>
</evidence>
<evidence type="ECO:0000256" key="1">
    <source>
        <dbReference type="SAM" id="SignalP"/>
    </source>
</evidence>
<dbReference type="STRING" id="1033731.SAMN05444145_10457"/>